<dbReference type="Pfam" id="PF24551">
    <property type="entry name" value="SH3_Rv0428c"/>
    <property type="match status" value="1"/>
</dbReference>
<dbReference type="PANTHER" id="PTHR43072">
    <property type="entry name" value="N-ACETYLTRANSFERASE"/>
    <property type="match status" value="1"/>
</dbReference>
<keyword evidence="2" id="KW-0808">Transferase</keyword>
<dbReference type="InterPro" id="IPR016181">
    <property type="entry name" value="Acyl_CoA_acyltransferase"/>
</dbReference>
<dbReference type="CDD" id="cd04301">
    <property type="entry name" value="NAT_SF"/>
    <property type="match status" value="1"/>
</dbReference>
<dbReference type="SUPFAM" id="SSF55729">
    <property type="entry name" value="Acyl-CoA N-acyltransferases (Nat)"/>
    <property type="match status" value="1"/>
</dbReference>
<evidence type="ECO:0000259" key="1">
    <source>
        <dbReference type="PROSITE" id="PS51186"/>
    </source>
</evidence>
<dbReference type="RefSeq" id="WP_185252131.1">
    <property type="nucleotide sequence ID" value="NZ_JACKXE010000001.1"/>
</dbReference>
<reference evidence="2 3" key="1">
    <citation type="submission" date="2020-08" db="EMBL/GenBank/DDBJ databases">
        <authorList>
            <person name="Seo M.-J."/>
        </authorList>
    </citation>
    <scope>NUCLEOTIDE SEQUENCE [LARGE SCALE GENOMIC DNA]</scope>
    <source>
        <strain evidence="2 3">KIGAM211</strain>
    </source>
</reference>
<dbReference type="InterPro" id="IPR056934">
    <property type="entry name" value="SH3_Rv0428c"/>
</dbReference>
<protein>
    <submittedName>
        <fullName evidence="2">GNAT family N-acetyltransferase</fullName>
    </submittedName>
</protein>
<dbReference type="EMBL" id="JACKXE010000001">
    <property type="protein sequence ID" value="MBB6626912.1"/>
    <property type="molecule type" value="Genomic_DNA"/>
</dbReference>
<evidence type="ECO:0000313" key="3">
    <source>
        <dbReference type="Proteomes" id="UP000523955"/>
    </source>
</evidence>
<accession>A0A7X0RES4</accession>
<dbReference type="InterPro" id="IPR000182">
    <property type="entry name" value="GNAT_dom"/>
</dbReference>
<feature type="domain" description="N-acetyltransferase" evidence="1">
    <location>
        <begin position="154"/>
        <end position="311"/>
    </location>
</feature>
<keyword evidence="3" id="KW-1185">Reference proteome</keyword>
<dbReference type="GO" id="GO:0016747">
    <property type="term" value="F:acyltransferase activity, transferring groups other than amino-acyl groups"/>
    <property type="evidence" value="ECO:0007669"/>
    <property type="project" value="InterPro"/>
</dbReference>
<dbReference type="Gene3D" id="3.40.630.30">
    <property type="match status" value="1"/>
</dbReference>
<dbReference type="Proteomes" id="UP000523955">
    <property type="component" value="Unassembled WGS sequence"/>
</dbReference>
<sequence>MPPSPEAHGLGPHVVGQRVVVRRVLPGETGPSGGPAMTDLLGVCTAWGDGRCVVQPESGEPVTIALADVVSGKPVPPRPPVRHRVSPLAAQTRALALWPDLETEPVGDWLLRRSPTASARRANSVLAFEPSGVEGDYERVVAFYASRTGRPIAAVLPESAEDALFRGHGWVLESHDADTLFQLAGVAQVRRGLRAGGSGSPGSSGSAGGSVEVREEGGLAVARLDDRASGVAAYADDWVGFRSIEVSPEHRRRGHGLAIMAALLEWGAEQGATTAYLQVLGDNVGARALYERLGFATHHAYRYLAPASEPV</sequence>
<comment type="caution">
    <text evidence="2">The sequence shown here is derived from an EMBL/GenBank/DDBJ whole genome shotgun (WGS) entry which is preliminary data.</text>
</comment>
<proteinExistence type="predicted"/>
<gene>
    <name evidence="2" type="ORF">H5V45_06215</name>
</gene>
<dbReference type="PROSITE" id="PS51186">
    <property type="entry name" value="GNAT"/>
    <property type="match status" value="1"/>
</dbReference>
<dbReference type="InterPro" id="IPR056935">
    <property type="entry name" value="Rv0428c-like_C"/>
</dbReference>
<evidence type="ECO:0000313" key="2">
    <source>
        <dbReference type="EMBL" id="MBB6626912.1"/>
    </source>
</evidence>
<dbReference type="Pfam" id="PF24553">
    <property type="entry name" value="Rv0428c_C"/>
    <property type="match status" value="1"/>
</dbReference>
<name>A0A7X0RES4_9ACTN</name>
<dbReference type="AlphaFoldDB" id="A0A7X0RES4"/>
<organism evidence="2 3">
    <name type="scientific">Nocardioides luti</name>
    <dbReference type="NCBI Taxonomy" id="2761101"/>
    <lineage>
        <taxon>Bacteria</taxon>
        <taxon>Bacillati</taxon>
        <taxon>Actinomycetota</taxon>
        <taxon>Actinomycetes</taxon>
        <taxon>Propionibacteriales</taxon>
        <taxon>Nocardioidaceae</taxon>
        <taxon>Nocardioides</taxon>
    </lineage>
</organism>